<dbReference type="EMBL" id="BAAANY010000032">
    <property type="protein sequence ID" value="GAA1709178.1"/>
    <property type="molecule type" value="Genomic_DNA"/>
</dbReference>
<sequence length="236" mass="25632">MREDGFQYWVTTPNQIPDQKTFPYVVDDVAWASRHGYGSDLYRQVDQLRAADPNSRYLATLSPQRQQAAVTALNGPTPTGLKAVVPGGGVVQHSAQGCVSAAERTLYLDLSAWYQAKKVTDTLAGLRAQRVLADPAYLAAVGHWSTCVRAMGFAFGTPDQMRASVSFSDTPAARATEIRTAVAEATCANRTDLAATAHRLDAQYATAVEQQYRTEVDNRHRLETAAVVRARAVVSS</sequence>
<organism evidence="1 2">
    <name type="scientific">Fodinicola feengrottensis</name>
    <dbReference type="NCBI Taxonomy" id="435914"/>
    <lineage>
        <taxon>Bacteria</taxon>
        <taxon>Bacillati</taxon>
        <taxon>Actinomycetota</taxon>
        <taxon>Actinomycetes</taxon>
        <taxon>Mycobacteriales</taxon>
        <taxon>Fodinicola</taxon>
    </lineage>
</organism>
<evidence type="ECO:0000313" key="1">
    <source>
        <dbReference type="EMBL" id="GAA1709178.1"/>
    </source>
</evidence>
<name>A0ABN2IPP1_9ACTN</name>
<protein>
    <submittedName>
        <fullName evidence="1">Uncharacterized protein</fullName>
    </submittedName>
</protein>
<proteinExistence type="predicted"/>
<keyword evidence="2" id="KW-1185">Reference proteome</keyword>
<comment type="caution">
    <text evidence="1">The sequence shown here is derived from an EMBL/GenBank/DDBJ whole genome shotgun (WGS) entry which is preliminary data.</text>
</comment>
<reference evidence="1 2" key="1">
    <citation type="journal article" date="2019" name="Int. J. Syst. Evol. Microbiol.">
        <title>The Global Catalogue of Microorganisms (GCM) 10K type strain sequencing project: providing services to taxonomists for standard genome sequencing and annotation.</title>
        <authorList>
            <consortium name="The Broad Institute Genomics Platform"/>
            <consortium name="The Broad Institute Genome Sequencing Center for Infectious Disease"/>
            <person name="Wu L."/>
            <person name="Ma J."/>
        </authorList>
    </citation>
    <scope>NUCLEOTIDE SEQUENCE [LARGE SCALE GENOMIC DNA]</scope>
    <source>
        <strain evidence="1 2">JCM 14718</strain>
    </source>
</reference>
<evidence type="ECO:0000313" key="2">
    <source>
        <dbReference type="Proteomes" id="UP001500618"/>
    </source>
</evidence>
<dbReference type="Proteomes" id="UP001500618">
    <property type="component" value="Unassembled WGS sequence"/>
</dbReference>
<accession>A0ABN2IPP1</accession>
<gene>
    <name evidence="1" type="ORF">GCM10009765_68270</name>
</gene>